<organism evidence="4 5">
    <name type="scientific">Eikenella glucosivorans</name>
    <dbReference type="NCBI Taxonomy" id="2766967"/>
    <lineage>
        <taxon>Bacteria</taxon>
        <taxon>Pseudomonadati</taxon>
        <taxon>Pseudomonadota</taxon>
        <taxon>Betaproteobacteria</taxon>
        <taxon>Neisseriales</taxon>
        <taxon>Neisseriaceae</taxon>
        <taxon>Eikenella</taxon>
    </lineage>
</organism>
<keyword evidence="5" id="KW-1185">Reference proteome</keyword>
<dbReference type="Pfam" id="PF12682">
    <property type="entry name" value="Flavodoxin_4"/>
    <property type="match status" value="1"/>
</dbReference>
<dbReference type="Proteomes" id="UP000768471">
    <property type="component" value="Unassembled WGS sequence"/>
</dbReference>
<proteinExistence type="predicted"/>
<dbReference type="InterPro" id="IPR008254">
    <property type="entry name" value="Flavodoxin/NO_synth"/>
</dbReference>
<dbReference type="PANTHER" id="PTHR39201">
    <property type="entry name" value="EXPORTED PROTEIN-RELATED"/>
    <property type="match status" value="1"/>
</dbReference>
<sequence length="197" mass="21645">MNRRELLALLAAGAMTMTSRPAHARASRPLVAYLSRSGNTRAVAEIIAAQTGGNLFTIEPKPPYPRNYQANVDAAAKELEQGGAHPIARLPNLAAYDRIYLGWPTWAMQMPPPVQTFLRQADLHGKTVIPFNTHAGWGAGDGFQTLQRLAPHSRILAGFSTEGGYERRGILLAIKGERRAAVEREVREWLRRLGQAA</sequence>
<name>A0ABS0N9H3_9NEIS</name>
<dbReference type="RefSeq" id="WP_197902863.1">
    <property type="nucleotide sequence ID" value="NZ_JACSGR010000003.1"/>
</dbReference>
<dbReference type="PANTHER" id="PTHR39201:SF1">
    <property type="entry name" value="FLAVODOXIN-LIKE DOMAIN-CONTAINING PROTEIN"/>
    <property type="match status" value="1"/>
</dbReference>
<dbReference type="Gene3D" id="3.40.50.360">
    <property type="match status" value="1"/>
</dbReference>
<feature type="domain" description="Flavodoxin-like" evidence="3">
    <location>
        <begin position="29"/>
        <end position="194"/>
    </location>
</feature>
<accession>A0ABS0N9H3</accession>
<gene>
    <name evidence="4" type="ORF">H9Q10_04635</name>
</gene>
<evidence type="ECO:0000313" key="5">
    <source>
        <dbReference type="Proteomes" id="UP000768471"/>
    </source>
</evidence>
<reference evidence="4 5" key="1">
    <citation type="submission" date="2020-09" db="EMBL/GenBank/DDBJ databases">
        <title>Eikenella S3660 sp. nov., isolated from a throat swab.</title>
        <authorList>
            <person name="Buhl M."/>
        </authorList>
    </citation>
    <scope>NUCLEOTIDE SEQUENCE [LARGE SCALE GENOMIC DNA]</scope>
    <source>
        <strain evidence="4 5">S3360</strain>
    </source>
</reference>
<protein>
    <submittedName>
        <fullName evidence="4">Flavodoxin</fullName>
    </submittedName>
</protein>
<keyword evidence="2" id="KW-0288">FMN</keyword>
<keyword evidence="1" id="KW-0285">Flavoprotein</keyword>
<evidence type="ECO:0000256" key="2">
    <source>
        <dbReference type="ARBA" id="ARBA00022643"/>
    </source>
</evidence>
<evidence type="ECO:0000259" key="3">
    <source>
        <dbReference type="PROSITE" id="PS50902"/>
    </source>
</evidence>
<dbReference type="InterPro" id="IPR029039">
    <property type="entry name" value="Flavoprotein-like_sf"/>
</dbReference>
<evidence type="ECO:0000256" key="1">
    <source>
        <dbReference type="ARBA" id="ARBA00022630"/>
    </source>
</evidence>
<dbReference type="EMBL" id="JACSGR010000003">
    <property type="protein sequence ID" value="MBH5328953.1"/>
    <property type="molecule type" value="Genomic_DNA"/>
</dbReference>
<comment type="caution">
    <text evidence="4">The sequence shown here is derived from an EMBL/GenBank/DDBJ whole genome shotgun (WGS) entry which is preliminary data.</text>
</comment>
<evidence type="ECO:0000313" key="4">
    <source>
        <dbReference type="EMBL" id="MBH5328953.1"/>
    </source>
</evidence>
<dbReference type="PROSITE" id="PS50902">
    <property type="entry name" value="FLAVODOXIN_LIKE"/>
    <property type="match status" value="1"/>
</dbReference>
<dbReference type="SUPFAM" id="SSF52218">
    <property type="entry name" value="Flavoproteins"/>
    <property type="match status" value="1"/>
</dbReference>